<evidence type="ECO:0000313" key="7">
    <source>
        <dbReference type="Proteomes" id="UP001447188"/>
    </source>
</evidence>
<dbReference type="Proteomes" id="UP001447188">
    <property type="component" value="Unassembled WGS sequence"/>
</dbReference>
<dbReference type="PROSITE" id="PS00113">
    <property type="entry name" value="ADENYLATE_KINASE"/>
    <property type="match status" value="1"/>
</dbReference>
<comment type="similarity">
    <text evidence="4">Belongs to the adenylate kinase family.</text>
</comment>
<dbReference type="SUPFAM" id="SSF52540">
    <property type="entry name" value="P-loop containing nucleoside triphosphate hydrolases"/>
    <property type="match status" value="1"/>
</dbReference>
<evidence type="ECO:0000313" key="6">
    <source>
        <dbReference type="EMBL" id="KAL0639699.1"/>
    </source>
</evidence>
<dbReference type="CDD" id="cd01428">
    <property type="entry name" value="ADK"/>
    <property type="match status" value="1"/>
</dbReference>
<dbReference type="Pfam" id="PF05191">
    <property type="entry name" value="ADK_lid"/>
    <property type="match status" value="1"/>
</dbReference>
<dbReference type="InterPro" id="IPR033690">
    <property type="entry name" value="Adenylat_kinase_CS"/>
</dbReference>
<organism evidence="6 7">
    <name type="scientific">Discina gigas</name>
    <dbReference type="NCBI Taxonomy" id="1032678"/>
    <lineage>
        <taxon>Eukaryota</taxon>
        <taxon>Fungi</taxon>
        <taxon>Dikarya</taxon>
        <taxon>Ascomycota</taxon>
        <taxon>Pezizomycotina</taxon>
        <taxon>Pezizomycetes</taxon>
        <taxon>Pezizales</taxon>
        <taxon>Discinaceae</taxon>
        <taxon>Discina</taxon>
    </lineage>
</organism>
<reference evidence="6 7" key="1">
    <citation type="submission" date="2024-02" db="EMBL/GenBank/DDBJ databases">
        <title>Discinaceae phylogenomics.</title>
        <authorList>
            <person name="Dirks A.C."/>
            <person name="James T.Y."/>
        </authorList>
    </citation>
    <scope>NUCLEOTIDE SEQUENCE [LARGE SCALE GENOMIC DNA]</scope>
    <source>
        <strain evidence="6 7">ACD0624</strain>
    </source>
</reference>
<feature type="domain" description="Adenylate kinase active site lid" evidence="5">
    <location>
        <begin position="103"/>
        <end position="138"/>
    </location>
</feature>
<keyword evidence="2" id="KW-0547">Nucleotide-binding</keyword>
<evidence type="ECO:0000259" key="5">
    <source>
        <dbReference type="Pfam" id="PF05191"/>
    </source>
</evidence>
<sequence>MRAGGLVGDSLMVKLIVGELSKRGWVESRGNLTSGLCLTGPLNILGQPIGPKAASDCPSASFLLDGFPRTQSQAQSLDEEVHMNLVVNIEVPHDVILERVAGRLVHEPSGRIYNTTWNKPINPGVDDNTGEPLTRRSDDHPETFSKRLRAYAEATAPLLEHYEKAGVLWTVRGKTSDEITPQLDAEIARRFA</sequence>
<dbReference type="Pfam" id="PF00406">
    <property type="entry name" value="ADK"/>
    <property type="match status" value="1"/>
</dbReference>
<keyword evidence="7" id="KW-1185">Reference proteome</keyword>
<evidence type="ECO:0000256" key="1">
    <source>
        <dbReference type="ARBA" id="ARBA00022679"/>
    </source>
</evidence>
<dbReference type="InterPro" id="IPR000850">
    <property type="entry name" value="Adenylat/UMP-CMP_kin"/>
</dbReference>
<name>A0ABR3GUX8_9PEZI</name>
<keyword evidence="3 4" id="KW-0418">Kinase</keyword>
<dbReference type="HAMAP" id="MF_00235">
    <property type="entry name" value="Adenylate_kinase_Adk"/>
    <property type="match status" value="1"/>
</dbReference>
<dbReference type="InterPro" id="IPR027417">
    <property type="entry name" value="P-loop_NTPase"/>
</dbReference>
<dbReference type="Gene3D" id="3.40.50.300">
    <property type="entry name" value="P-loop containing nucleotide triphosphate hydrolases"/>
    <property type="match status" value="1"/>
</dbReference>
<evidence type="ECO:0000256" key="2">
    <source>
        <dbReference type="ARBA" id="ARBA00022741"/>
    </source>
</evidence>
<keyword evidence="1 4" id="KW-0808">Transferase</keyword>
<accession>A0ABR3GUX8</accession>
<dbReference type="GO" id="GO:0016301">
    <property type="term" value="F:kinase activity"/>
    <property type="evidence" value="ECO:0007669"/>
    <property type="project" value="UniProtKB-KW"/>
</dbReference>
<protein>
    <submittedName>
        <fullName evidence="6">Adenylate kinase 2</fullName>
    </submittedName>
</protein>
<evidence type="ECO:0000256" key="4">
    <source>
        <dbReference type="RuleBase" id="RU003330"/>
    </source>
</evidence>
<dbReference type="PRINTS" id="PR00094">
    <property type="entry name" value="ADENYLTKNASE"/>
</dbReference>
<evidence type="ECO:0000256" key="3">
    <source>
        <dbReference type="ARBA" id="ARBA00022777"/>
    </source>
</evidence>
<comment type="caution">
    <text evidence="6">The sequence shown here is derived from an EMBL/GenBank/DDBJ whole genome shotgun (WGS) entry which is preliminary data.</text>
</comment>
<dbReference type="PANTHER" id="PTHR23359">
    <property type="entry name" value="NUCLEOTIDE KINASE"/>
    <property type="match status" value="1"/>
</dbReference>
<gene>
    <name evidence="6" type="primary">ADK2</name>
    <name evidence="6" type="ORF">Q9L58_001266</name>
</gene>
<dbReference type="EMBL" id="JBBBZM010000009">
    <property type="protein sequence ID" value="KAL0639699.1"/>
    <property type="molecule type" value="Genomic_DNA"/>
</dbReference>
<proteinExistence type="inferred from homology"/>
<dbReference type="InterPro" id="IPR007862">
    <property type="entry name" value="Adenylate_kinase_lid-dom"/>
</dbReference>